<name>A0A1G5RYZ0_PSEXY</name>
<proteinExistence type="predicted"/>
<dbReference type="RefSeq" id="WP_090162741.1">
    <property type="nucleotide sequence ID" value="NZ_FMWK01000008.1"/>
</dbReference>
<accession>A0A1G5RYZ0</accession>
<evidence type="ECO:0000313" key="1">
    <source>
        <dbReference type="EMBL" id="SCZ79273.1"/>
    </source>
</evidence>
<evidence type="ECO:0000313" key="2">
    <source>
        <dbReference type="Proteomes" id="UP000199428"/>
    </source>
</evidence>
<sequence>MKFKVSFFEERFVDAIGAGIYSISLRTGQGEQLLYIGESVFVLVRCAAHLYEISKGNGYFGFTKDYLGREDITIVFRLIEVEQDKAERVSRETGYVKELEPKMQSGIKDRVKSVEDMISEMTYLLDQE</sequence>
<evidence type="ECO:0008006" key="3">
    <source>
        <dbReference type="Google" id="ProtNLM"/>
    </source>
</evidence>
<reference evidence="1 2" key="1">
    <citation type="submission" date="2016-10" db="EMBL/GenBank/DDBJ databases">
        <authorList>
            <person name="de Groot N.N."/>
        </authorList>
    </citation>
    <scope>NUCLEOTIDE SEQUENCE [LARGE SCALE GENOMIC DNA]</scope>
    <source>
        <strain evidence="1 2">DSM 10317</strain>
    </source>
</reference>
<dbReference type="AlphaFoldDB" id="A0A1G5RYZ0"/>
<protein>
    <recommendedName>
        <fullName evidence="3">GIY-YIG nuclease family protein</fullName>
    </recommendedName>
</protein>
<dbReference type="EMBL" id="FMWK01000008">
    <property type="protein sequence ID" value="SCZ79273.1"/>
    <property type="molecule type" value="Genomic_DNA"/>
</dbReference>
<organism evidence="1 2">
    <name type="scientific">Pseudobutyrivibrio xylanivorans</name>
    <dbReference type="NCBI Taxonomy" id="185007"/>
    <lineage>
        <taxon>Bacteria</taxon>
        <taxon>Bacillati</taxon>
        <taxon>Bacillota</taxon>
        <taxon>Clostridia</taxon>
        <taxon>Lachnospirales</taxon>
        <taxon>Lachnospiraceae</taxon>
        <taxon>Pseudobutyrivibrio</taxon>
    </lineage>
</organism>
<dbReference type="Proteomes" id="UP000199428">
    <property type="component" value="Unassembled WGS sequence"/>
</dbReference>
<gene>
    <name evidence="1" type="ORF">SAMN02910350_01709</name>
</gene>